<reference evidence="2" key="3">
    <citation type="journal article" date="2021" name="Syst. Appl. Microbiol.">
        <title>Roseomonas hellenica sp. nov., isolated from roots of wild-growing Alkanna tinctoria.</title>
        <authorList>
            <person name="Rat A."/>
            <person name="Naranjo H.D."/>
            <person name="Lebbe L."/>
            <person name="Cnockaert M."/>
            <person name="Krigas N."/>
            <person name="Grigoriadou K."/>
            <person name="Maloupa E."/>
            <person name="Willems A."/>
        </authorList>
    </citation>
    <scope>NUCLEOTIDE SEQUENCE</scope>
    <source>
        <strain evidence="2">LMG 31161</strain>
    </source>
</reference>
<dbReference type="EMBL" id="JAAVUP010000002">
    <property type="protein sequence ID" value="NKE17209.1"/>
    <property type="molecule type" value="Genomic_DNA"/>
</dbReference>
<keyword evidence="4" id="KW-1185">Reference proteome</keyword>
<dbReference type="PANTHER" id="PTHR35564:SF4">
    <property type="entry name" value="CYTOPLASMIC PROTEIN"/>
    <property type="match status" value="1"/>
</dbReference>
<dbReference type="AlphaFoldDB" id="A0A9X9WN03"/>
<evidence type="ECO:0000313" key="4">
    <source>
        <dbReference type="Proteomes" id="UP000746741"/>
    </source>
</evidence>
<feature type="compositionally biased region" description="Pro residues" evidence="1">
    <location>
        <begin position="20"/>
        <end position="50"/>
    </location>
</feature>
<reference evidence="2" key="1">
    <citation type="submission" date="2020-01" db="EMBL/GenBank/DDBJ databases">
        <authorList>
            <person name="Rat A."/>
        </authorList>
    </citation>
    <scope>NUCLEOTIDE SEQUENCE</scope>
    <source>
        <strain evidence="2">LMG 31161</strain>
    </source>
</reference>
<sequence length="399" mass="42350">MSNPGTPLPSLEDLAVAAPADPPPQPEPPISEPPVPEASAEPPPEPPPVLPDLEALSVATEEEAAAARPPPEPPASPSLNPVPPVDRLRRDPSRFDLDQAFAVAIAASRGNSDAPEELRLRSAARLSMPAGPVVGAKPEDGELTLGTFGLIGAGGVLPRHHTALVAAEQRKRSTALHAFLDMLARRAVGLYAKAGAKYRPTRNAEPTARALSATIGMGTPFHEGRMKVPPEDLLFHAGNLASRTRSAERLRAMLEAETGRRVEIEEFAGGYIRLPAAEQTRMPRGRGPVQHAALGVSAVAGAQVWDPHARFIIRFGPLTRQEFEALLPGTPAWLTVTQLARLFVGPDTSFAVNLVLKKDEVPPARAGGGARLGWSSWSGTSRARTADARDAVFEPREVV</sequence>
<comment type="caution">
    <text evidence="2">The sequence shown here is derived from an EMBL/GenBank/DDBJ whole genome shotgun (WGS) entry which is preliminary data.</text>
</comment>
<evidence type="ECO:0000313" key="5">
    <source>
        <dbReference type="Proteomes" id="UP001138708"/>
    </source>
</evidence>
<feature type="compositionally biased region" description="Pro residues" evidence="1">
    <location>
        <begin position="68"/>
        <end position="84"/>
    </location>
</feature>
<dbReference type="EMBL" id="JAAEDK010000062">
    <property type="protein sequence ID" value="MBR0661713.1"/>
    <property type="molecule type" value="Genomic_DNA"/>
</dbReference>
<gene>
    <name evidence="2" type="primary">tssG</name>
    <name evidence="3" type="ORF">GWK15_09670</name>
    <name evidence="2" type="ORF">GXW75_20835</name>
</gene>
<proteinExistence type="predicted"/>
<dbReference type="Proteomes" id="UP000746741">
    <property type="component" value="Unassembled WGS sequence"/>
</dbReference>
<dbReference type="RefSeq" id="WP_168041074.1">
    <property type="nucleotide sequence ID" value="NZ_JAAEDK010000062.1"/>
</dbReference>
<organism evidence="2 5">
    <name type="scientific">Neoroseomonas oryzicola</name>
    <dbReference type="NCBI Taxonomy" id="535904"/>
    <lineage>
        <taxon>Bacteria</taxon>
        <taxon>Pseudomonadati</taxon>
        <taxon>Pseudomonadota</taxon>
        <taxon>Alphaproteobacteria</taxon>
        <taxon>Acetobacterales</taxon>
        <taxon>Acetobacteraceae</taxon>
        <taxon>Neoroseomonas</taxon>
    </lineage>
</organism>
<evidence type="ECO:0000313" key="3">
    <source>
        <dbReference type="EMBL" id="NKE17209.1"/>
    </source>
</evidence>
<name>A0A9X9WN03_9PROT</name>
<dbReference type="NCBIfam" id="TIGR03347">
    <property type="entry name" value="VI_chp_1"/>
    <property type="match status" value="1"/>
</dbReference>
<feature type="region of interest" description="Disordered" evidence="1">
    <location>
        <begin position="1"/>
        <end position="90"/>
    </location>
</feature>
<dbReference type="InterPro" id="IPR010732">
    <property type="entry name" value="T6SS_TssG-like"/>
</dbReference>
<accession>A0A9X9WN03</accession>
<dbReference type="Proteomes" id="UP001138708">
    <property type="component" value="Unassembled WGS sequence"/>
</dbReference>
<evidence type="ECO:0000256" key="1">
    <source>
        <dbReference type="SAM" id="MobiDB-lite"/>
    </source>
</evidence>
<protein>
    <submittedName>
        <fullName evidence="2">Type VI secretion system baseplate subunit TssG</fullName>
    </submittedName>
</protein>
<reference evidence="3 4" key="2">
    <citation type="submission" date="2020-02" db="EMBL/GenBank/DDBJ databases">
        <authorList>
            <person name="Sun Q."/>
            <person name="Inoue M."/>
        </authorList>
    </citation>
    <scope>NUCLEOTIDE SEQUENCE [LARGE SCALE GENOMIC DNA]</scope>
    <source>
        <strain evidence="3 4">KCTC 22478</strain>
    </source>
</reference>
<evidence type="ECO:0000313" key="2">
    <source>
        <dbReference type="EMBL" id="MBR0661713.1"/>
    </source>
</evidence>
<dbReference type="PANTHER" id="PTHR35564">
    <property type="match status" value="1"/>
</dbReference>
<dbReference type="Pfam" id="PF06996">
    <property type="entry name" value="T6SS_TssG"/>
    <property type="match status" value="1"/>
</dbReference>